<name>A0A8H5F4W7_9AGAR</name>
<dbReference type="AlphaFoldDB" id="A0A8H5F4W7"/>
<accession>A0A8H5F4W7</accession>
<gene>
    <name evidence="2" type="ORF">D9619_012908</name>
</gene>
<sequence length="96" mass="10468">MWKSSSRSKNTLVVAAAPLHPLSFVNLNPETGTDKVETFATNRHQLTLILVDIHSRLGALSRSDVSRGSRLSVLGSPPSKTEPLMISRSSSRRAGW</sequence>
<dbReference type="EMBL" id="JAACJJ010000017">
    <property type="protein sequence ID" value="KAF5323771.1"/>
    <property type="molecule type" value="Genomic_DNA"/>
</dbReference>
<protein>
    <submittedName>
        <fullName evidence="2">Uncharacterized protein</fullName>
    </submittedName>
</protein>
<organism evidence="2 3">
    <name type="scientific">Psilocybe cf. subviscida</name>
    <dbReference type="NCBI Taxonomy" id="2480587"/>
    <lineage>
        <taxon>Eukaryota</taxon>
        <taxon>Fungi</taxon>
        <taxon>Dikarya</taxon>
        <taxon>Basidiomycota</taxon>
        <taxon>Agaricomycotina</taxon>
        <taxon>Agaricomycetes</taxon>
        <taxon>Agaricomycetidae</taxon>
        <taxon>Agaricales</taxon>
        <taxon>Agaricineae</taxon>
        <taxon>Strophariaceae</taxon>
        <taxon>Psilocybe</taxon>
    </lineage>
</organism>
<dbReference type="Proteomes" id="UP000567179">
    <property type="component" value="Unassembled WGS sequence"/>
</dbReference>
<keyword evidence="3" id="KW-1185">Reference proteome</keyword>
<evidence type="ECO:0000256" key="1">
    <source>
        <dbReference type="SAM" id="MobiDB-lite"/>
    </source>
</evidence>
<comment type="caution">
    <text evidence="2">The sequence shown here is derived from an EMBL/GenBank/DDBJ whole genome shotgun (WGS) entry which is preliminary data.</text>
</comment>
<evidence type="ECO:0000313" key="3">
    <source>
        <dbReference type="Proteomes" id="UP000567179"/>
    </source>
</evidence>
<proteinExistence type="predicted"/>
<feature type="region of interest" description="Disordered" evidence="1">
    <location>
        <begin position="67"/>
        <end position="96"/>
    </location>
</feature>
<reference evidence="2 3" key="1">
    <citation type="journal article" date="2020" name="ISME J.">
        <title>Uncovering the hidden diversity of litter-decomposition mechanisms in mushroom-forming fungi.</title>
        <authorList>
            <person name="Floudas D."/>
            <person name="Bentzer J."/>
            <person name="Ahren D."/>
            <person name="Johansson T."/>
            <person name="Persson P."/>
            <person name="Tunlid A."/>
        </authorList>
    </citation>
    <scope>NUCLEOTIDE SEQUENCE [LARGE SCALE GENOMIC DNA]</scope>
    <source>
        <strain evidence="2 3">CBS 101986</strain>
    </source>
</reference>
<evidence type="ECO:0000313" key="2">
    <source>
        <dbReference type="EMBL" id="KAF5323771.1"/>
    </source>
</evidence>